<dbReference type="InterPro" id="IPR041685">
    <property type="entry name" value="AAA_GajA/Old/RecF-like"/>
</dbReference>
<accession>A0ABW5LXM6</accession>
<reference evidence="3" key="1">
    <citation type="journal article" date="2019" name="Int. J. Syst. Evol. Microbiol.">
        <title>The Global Catalogue of Microorganisms (GCM) 10K type strain sequencing project: providing services to taxonomists for standard genome sequencing and annotation.</title>
        <authorList>
            <consortium name="The Broad Institute Genomics Platform"/>
            <consortium name="The Broad Institute Genome Sequencing Center for Infectious Disease"/>
            <person name="Wu L."/>
            <person name="Ma J."/>
        </authorList>
    </citation>
    <scope>NUCLEOTIDE SEQUENCE [LARGE SCALE GENOMIC DNA]</scope>
    <source>
        <strain evidence="3">KCTC 42805</strain>
    </source>
</reference>
<feature type="domain" description="Endonuclease GajA/Old nuclease/RecF-like AAA" evidence="1">
    <location>
        <begin position="3"/>
        <end position="303"/>
    </location>
</feature>
<dbReference type="InterPro" id="IPR027417">
    <property type="entry name" value="P-loop_NTPase"/>
</dbReference>
<dbReference type="Gene3D" id="3.40.50.300">
    <property type="entry name" value="P-loop containing nucleotide triphosphate hydrolases"/>
    <property type="match status" value="1"/>
</dbReference>
<dbReference type="Proteomes" id="UP001597469">
    <property type="component" value="Unassembled WGS sequence"/>
</dbReference>
<gene>
    <name evidence="2" type="ORF">ACFSUS_02775</name>
</gene>
<evidence type="ECO:0000313" key="2">
    <source>
        <dbReference type="EMBL" id="MFD2569538.1"/>
    </source>
</evidence>
<protein>
    <submittedName>
        <fullName evidence="2">AAA family ATPase</fullName>
    </submittedName>
</protein>
<dbReference type="Pfam" id="PF13175">
    <property type="entry name" value="AAA_15"/>
    <property type="match status" value="1"/>
</dbReference>
<dbReference type="SUPFAM" id="SSF52540">
    <property type="entry name" value="P-loop containing nucleoside triphosphate hydrolases"/>
    <property type="match status" value="1"/>
</dbReference>
<name>A0ABW5LXM6_9BACT</name>
<dbReference type="PANTHER" id="PTHR43581:SF2">
    <property type="entry name" value="EXCINUCLEASE ATPASE SUBUNIT"/>
    <property type="match status" value="1"/>
</dbReference>
<dbReference type="InterPro" id="IPR051396">
    <property type="entry name" value="Bact_Antivir_Def_Nuclease"/>
</dbReference>
<comment type="caution">
    <text evidence="2">The sequence shown here is derived from an EMBL/GenBank/DDBJ whole genome shotgun (WGS) entry which is preliminary data.</text>
</comment>
<organism evidence="2 3">
    <name type="scientific">Spirosoma soli</name>
    <dbReference type="NCBI Taxonomy" id="1770529"/>
    <lineage>
        <taxon>Bacteria</taxon>
        <taxon>Pseudomonadati</taxon>
        <taxon>Bacteroidota</taxon>
        <taxon>Cytophagia</taxon>
        <taxon>Cytophagales</taxon>
        <taxon>Cytophagaceae</taxon>
        <taxon>Spirosoma</taxon>
    </lineage>
</organism>
<keyword evidence="3" id="KW-1185">Reference proteome</keyword>
<dbReference type="RefSeq" id="WP_381518728.1">
    <property type="nucleotide sequence ID" value="NZ_JBHULN010000001.1"/>
</dbReference>
<proteinExistence type="predicted"/>
<dbReference type="PANTHER" id="PTHR43581">
    <property type="entry name" value="ATP/GTP PHOSPHATASE"/>
    <property type="match status" value="1"/>
</dbReference>
<evidence type="ECO:0000313" key="3">
    <source>
        <dbReference type="Proteomes" id="UP001597469"/>
    </source>
</evidence>
<evidence type="ECO:0000259" key="1">
    <source>
        <dbReference type="Pfam" id="PF13175"/>
    </source>
</evidence>
<dbReference type="EMBL" id="JBHULN010000001">
    <property type="protein sequence ID" value="MFD2569538.1"/>
    <property type="molecule type" value="Genomic_DNA"/>
</dbReference>
<sequence length="392" mass="44563">MAKLTVKNVGPIQEAELEVKKHTVFIGPQGTGKSTLAKLIAIGLDGDIIQGADINQAILEKYTIHTYTNDNSSFTFTTDTHAIIYDHSKLEFTYQDQQDQPVFSESTFRSFLNDVRNSKPSVREVFVESLADRKLFEELLTKFVIEKKIFSITSSYIPAERTLLATLNEAIWSLIYSNIDFPKSITSFAKHFEQARNAIDRLNIKFLDIHYAYMQGYDRLIQTGTKFVLLSQSASGYQSIIPLLLVVEHQRQQSQHRFIIEEPELNLYPTAQKDLIYSLISGLDPNVTYQDAEWVITTHSPYVLSSFNTLMLAYKVAQRSDELRAEVEKIIPSRCWINPDEFAAYYVDGGTVRSIISEKTGLIADNELDDVSDDLADEQDKLFALSRSVPRT</sequence>